<organism evidence="1 2">
    <name type="scientific">Panicum virgatum</name>
    <name type="common">Blackwell switchgrass</name>
    <dbReference type="NCBI Taxonomy" id="38727"/>
    <lineage>
        <taxon>Eukaryota</taxon>
        <taxon>Viridiplantae</taxon>
        <taxon>Streptophyta</taxon>
        <taxon>Embryophyta</taxon>
        <taxon>Tracheophyta</taxon>
        <taxon>Spermatophyta</taxon>
        <taxon>Magnoliopsida</taxon>
        <taxon>Liliopsida</taxon>
        <taxon>Poales</taxon>
        <taxon>Poaceae</taxon>
        <taxon>PACMAD clade</taxon>
        <taxon>Panicoideae</taxon>
        <taxon>Panicodae</taxon>
        <taxon>Paniceae</taxon>
        <taxon>Panicinae</taxon>
        <taxon>Panicum</taxon>
        <taxon>Panicum sect. Hiantes</taxon>
    </lineage>
</organism>
<dbReference type="EMBL" id="CM029041">
    <property type="protein sequence ID" value="KAG2622941.1"/>
    <property type="molecule type" value="Genomic_DNA"/>
</dbReference>
<dbReference type="AlphaFoldDB" id="A0A8T0UG08"/>
<dbReference type="Proteomes" id="UP000823388">
    <property type="component" value="Chromosome 3K"/>
</dbReference>
<evidence type="ECO:0000313" key="1">
    <source>
        <dbReference type="EMBL" id="KAG2622941.1"/>
    </source>
</evidence>
<accession>A0A8T0UG08</accession>
<proteinExistence type="predicted"/>
<evidence type="ECO:0000313" key="2">
    <source>
        <dbReference type="Proteomes" id="UP000823388"/>
    </source>
</evidence>
<comment type="caution">
    <text evidence="1">The sequence shown here is derived from an EMBL/GenBank/DDBJ whole genome shotgun (WGS) entry which is preliminary data.</text>
</comment>
<keyword evidence="2" id="KW-1185">Reference proteome</keyword>
<sequence length="129" mass="15196">MYFYTSRLVLFLDNNVFSIQAYHYYFQAIMYFLQADHYYFSGNNVFSIQADQFFCSEKSCMFLVHSASKSLIQFLICIQSGTKKNSLVLIEFFSCYIDNSIEVLLLEILCCILCSLQPFFHVQREELMA</sequence>
<reference evidence="1" key="1">
    <citation type="submission" date="2020-05" db="EMBL/GenBank/DDBJ databases">
        <title>WGS assembly of Panicum virgatum.</title>
        <authorList>
            <person name="Lovell J.T."/>
            <person name="Jenkins J."/>
            <person name="Shu S."/>
            <person name="Juenger T.E."/>
            <person name="Schmutz J."/>
        </authorList>
    </citation>
    <scope>NUCLEOTIDE SEQUENCE</scope>
    <source>
        <strain evidence="1">AP13</strain>
    </source>
</reference>
<name>A0A8T0UG08_PANVG</name>
<protein>
    <submittedName>
        <fullName evidence="1">Uncharacterized protein</fullName>
    </submittedName>
</protein>
<gene>
    <name evidence="1" type="ORF">PVAP13_3KG015800</name>
</gene>